<protein>
    <recommendedName>
        <fullName evidence="7">WAT1-related protein</fullName>
    </recommendedName>
</protein>
<evidence type="ECO:0000313" key="5">
    <source>
        <dbReference type="EMBL" id="KAH7565994.1"/>
    </source>
</evidence>
<dbReference type="EMBL" id="JAFEMO010000008">
    <property type="protein sequence ID" value="KAH7565994.1"/>
    <property type="molecule type" value="Genomic_DNA"/>
</dbReference>
<proteinExistence type="predicted"/>
<evidence type="ECO:0000313" key="6">
    <source>
        <dbReference type="Proteomes" id="UP000827721"/>
    </source>
</evidence>
<evidence type="ECO:0000256" key="3">
    <source>
        <dbReference type="ARBA" id="ARBA00023136"/>
    </source>
</evidence>
<evidence type="ECO:0000256" key="2">
    <source>
        <dbReference type="ARBA" id="ARBA00022989"/>
    </source>
</evidence>
<keyword evidence="6" id="KW-1185">Reference proteome</keyword>
<feature type="transmembrane region" description="Helical" evidence="4">
    <location>
        <begin position="207"/>
        <end position="226"/>
    </location>
</feature>
<organism evidence="5 6">
    <name type="scientific">Xanthoceras sorbifolium</name>
    <dbReference type="NCBI Taxonomy" id="99658"/>
    <lineage>
        <taxon>Eukaryota</taxon>
        <taxon>Viridiplantae</taxon>
        <taxon>Streptophyta</taxon>
        <taxon>Embryophyta</taxon>
        <taxon>Tracheophyta</taxon>
        <taxon>Spermatophyta</taxon>
        <taxon>Magnoliopsida</taxon>
        <taxon>eudicotyledons</taxon>
        <taxon>Gunneridae</taxon>
        <taxon>Pentapetalae</taxon>
        <taxon>rosids</taxon>
        <taxon>malvids</taxon>
        <taxon>Sapindales</taxon>
        <taxon>Sapindaceae</taxon>
        <taxon>Xanthoceroideae</taxon>
        <taxon>Xanthoceras</taxon>
    </lineage>
</organism>
<feature type="transmembrane region" description="Helical" evidence="4">
    <location>
        <begin position="153"/>
        <end position="172"/>
    </location>
</feature>
<gene>
    <name evidence="5" type="ORF">JRO89_XS08G0055000</name>
</gene>
<keyword evidence="1 4" id="KW-0812">Transmembrane</keyword>
<dbReference type="PANTHER" id="PTHR31218">
    <property type="entry name" value="WAT1-RELATED PROTEIN"/>
    <property type="match status" value="1"/>
</dbReference>
<evidence type="ECO:0000256" key="4">
    <source>
        <dbReference type="SAM" id="Phobius"/>
    </source>
</evidence>
<dbReference type="Proteomes" id="UP000827721">
    <property type="component" value="Unassembled WGS sequence"/>
</dbReference>
<reference evidence="5 6" key="1">
    <citation type="submission" date="2021-02" db="EMBL/GenBank/DDBJ databases">
        <title>Plant Genome Project.</title>
        <authorList>
            <person name="Zhang R.-G."/>
        </authorList>
    </citation>
    <scope>NUCLEOTIDE SEQUENCE [LARGE SCALE GENOMIC DNA]</scope>
    <source>
        <tissue evidence="5">Leaves</tissue>
    </source>
</reference>
<sequence>MGQGSIGELFLLETDQKILGFDSPEPPRECCFKEPPPCGVLKLNTNAAVRGELSCIRNGATICHSKGAMLASLSKTIPRTNRPKLTWMIAFQGFLCRLFGGALSQNLNIVSLRLTSATFVTAMGILVPSLTFVLALIFRFGDGEVGNQENGRIAKVVGTLVSLGGVMILIFYKGIEINIWSTKINLLKHKTNDHNTASHHHQLSGQLLGSLLAVVGGLSYAIWFVLQHSSNAGYALCMEKDFSARKLGWNIRLLTTLYTYYRIRAHNMWVVWRDMGKRQREGGFGYTGNDTELEALALAS</sequence>
<evidence type="ECO:0000256" key="1">
    <source>
        <dbReference type="ARBA" id="ARBA00022692"/>
    </source>
</evidence>
<comment type="caution">
    <text evidence="5">The sequence shown here is derived from an EMBL/GenBank/DDBJ whole genome shotgun (WGS) entry which is preliminary data.</text>
</comment>
<evidence type="ECO:0008006" key="7">
    <source>
        <dbReference type="Google" id="ProtNLM"/>
    </source>
</evidence>
<keyword evidence="3 4" id="KW-0472">Membrane</keyword>
<dbReference type="InterPro" id="IPR030184">
    <property type="entry name" value="WAT1-related"/>
</dbReference>
<accession>A0ABQ8HNZ5</accession>
<feature type="transmembrane region" description="Helical" evidence="4">
    <location>
        <begin position="116"/>
        <end position="141"/>
    </location>
</feature>
<keyword evidence="2 4" id="KW-1133">Transmembrane helix</keyword>
<name>A0ABQ8HNZ5_9ROSI</name>